<dbReference type="RefSeq" id="WP_125445499.1">
    <property type="nucleotide sequence ID" value="NZ_CP076613.1"/>
</dbReference>
<dbReference type="PANTHER" id="PTHR34986:SF1">
    <property type="entry name" value="PROTEIN YIAL"/>
    <property type="match status" value="1"/>
</dbReference>
<proteinExistence type="predicted"/>
<dbReference type="SUPFAM" id="SSF51197">
    <property type="entry name" value="Clavaminate synthase-like"/>
    <property type="match status" value="1"/>
</dbReference>
<evidence type="ECO:0000313" key="2">
    <source>
        <dbReference type="Proteomes" id="UP000272846"/>
    </source>
</evidence>
<dbReference type="NCBIfam" id="TIGR00022">
    <property type="entry name" value="YhcH/YjgK/YiaL family protein"/>
    <property type="match status" value="1"/>
</dbReference>
<evidence type="ECO:0000313" key="1">
    <source>
        <dbReference type="EMBL" id="RSI07650.1"/>
    </source>
</evidence>
<gene>
    <name evidence="1" type="ORF">D8888_07905</name>
</gene>
<dbReference type="Gene3D" id="2.60.120.370">
    <property type="entry name" value="YhcH/YjgK/YiaL"/>
    <property type="match status" value="1"/>
</dbReference>
<dbReference type="PANTHER" id="PTHR34986">
    <property type="entry name" value="EVOLVED BETA-GALACTOSIDASE SUBUNIT BETA"/>
    <property type="match status" value="1"/>
</dbReference>
<dbReference type="Pfam" id="PF04074">
    <property type="entry name" value="DUF386"/>
    <property type="match status" value="1"/>
</dbReference>
<reference evidence="1 2" key="1">
    <citation type="submission" date="2018-11" db="EMBL/GenBank/DDBJ databases">
        <title>Species Designations Belie Phenotypic and Genotypic Heterogeneity in Oral Streptococci.</title>
        <authorList>
            <person name="Velsko I."/>
        </authorList>
    </citation>
    <scope>NUCLEOTIDE SEQUENCE [LARGE SCALE GENOMIC DNA]</scope>
    <source>
        <strain evidence="1 2">KLC04</strain>
    </source>
</reference>
<dbReference type="GO" id="GO:0005829">
    <property type="term" value="C:cytosol"/>
    <property type="evidence" value="ECO:0007669"/>
    <property type="project" value="TreeGrafter"/>
</dbReference>
<dbReference type="Proteomes" id="UP000272846">
    <property type="component" value="Unassembled WGS sequence"/>
</dbReference>
<name>A0AAE8FZD7_STRSA</name>
<sequence>MELVQYKGAAVERDIQHPALKKVLEFLQTHDVSQDEKGNHPVSDDFFYNVIEMTTTTEDERVWESHREFYDVHLIFEGRERIHYNFLSNMEEGDYDAEGDWQQMSGQALFDLVFTPGNLLLLDPNDAHKTGLIAEEAGPIRKVVFKVKIV</sequence>
<dbReference type="InterPro" id="IPR004375">
    <property type="entry name" value="NanQ/TabA/YiaL"/>
</dbReference>
<comment type="caution">
    <text evidence="1">The sequence shown here is derived from an EMBL/GenBank/DDBJ whole genome shotgun (WGS) entry which is preliminary data.</text>
</comment>
<dbReference type="EMBL" id="RJMK01000003">
    <property type="protein sequence ID" value="RSI07650.1"/>
    <property type="molecule type" value="Genomic_DNA"/>
</dbReference>
<dbReference type="AlphaFoldDB" id="A0AAE8FZD7"/>
<protein>
    <submittedName>
        <fullName evidence="1">Cryptic beta-D-galactosidase subunit beta</fullName>
    </submittedName>
</protein>
<organism evidence="1 2">
    <name type="scientific">Streptococcus sanguinis</name>
    <dbReference type="NCBI Taxonomy" id="1305"/>
    <lineage>
        <taxon>Bacteria</taxon>
        <taxon>Bacillati</taxon>
        <taxon>Bacillota</taxon>
        <taxon>Bacilli</taxon>
        <taxon>Lactobacillales</taxon>
        <taxon>Streptococcaceae</taxon>
        <taxon>Streptococcus</taxon>
    </lineage>
</organism>
<accession>A0AAE8FZD7</accession>
<dbReference type="InterPro" id="IPR037012">
    <property type="entry name" value="NanQ/TabA/YiaL_sf"/>
</dbReference>